<evidence type="ECO:0000259" key="11">
    <source>
        <dbReference type="PROSITE" id="PS51061"/>
    </source>
</evidence>
<keyword evidence="7" id="KW-0508">mRNA splicing</keyword>
<evidence type="ECO:0000256" key="1">
    <source>
        <dbReference type="ARBA" id="ARBA00004123"/>
    </source>
</evidence>
<dbReference type="RefSeq" id="XP_031877669.1">
    <property type="nucleotide sequence ID" value="XM_032025788.1"/>
</dbReference>
<dbReference type="PROSITE" id="PS50174">
    <property type="entry name" value="G_PATCH"/>
    <property type="match status" value="1"/>
</dbReference>
<dbReference type="PROSITE" id="PS51061">
    <property type="entry name" value="R3H"/>
    <property type="match status" value="1"/>
</dbReference>
<dbReference type="InterPro" id="IPR034082">
    <property type="entry name" value="R3H_G-patch"/>
</dbReference>
<dbReference type="CDD" id="cd02646">
    <property type="entry name" value="R3H_G-patch"/>
    <property type="match status" value="1"/>
</dbReference>
<keyword evidence="8" id="KW-0539">Nucleus</keyword>
<dbReference type="SMART" id="SM00443">
    <property type="entry name" value="G_patch"/>
    <property type="match status" value="1"/>
</dbReference>
<dbReference type="AlphaFoldDB" id="A0A7J6IPB5"/>
<accession>A0A7J6IPB5</accession>
<reference evidence="12 13" key="2">
    <citation type="submission" date="2020-04" db="EMBL/GenBank/DDBJ databases">
        <title>Genome sequencing and assembly of multiple isolates from the Colletotrichum gloeosporioides species complex.</title>
        <authorList>
            <person name="Gan P."/>
            <person name="Shirasu K."/>
        </authorList>
    </citation>
    <scope>NUCLEOTIDE SEQUENCE [LARGE SCALE GENOMIC DNA]</scope>
    <source>
        <strain evidence="12 13">Nara gc5</strain>
    </source>
</reference>
<dbReference type="InterPro" id="IPR001374">
    <property type="entry name" value="R3H_dom"/>
</dbReference>
<protein>
    <recommendedName>
        <fullName evidence="4">Protein SQS1</fullName>
    </recommendedName>
</protein>
<dbReference type="Pfam" id="PF01585">
    <property type="entry name" value="G-patch"/>
    <property type="match status" value="1"/>
</dbReference>
<dbReference type="Proteomes" id="UP000011096">
    <property type="component" value="Unassembled WGS sequence"/>
</dbReference>
<dbReference type="InParanoid" id="A0A7J6IPB5"/>
<keyword evidence="6" id="KW-0507">mRNA processing</keyword>
<dbReference type="SUPFAM" id="SSF82708">
    <property type="entry name" value="R3H domain"/>
    <property type="match status" value="1"/>
</dbReference>
<dbReference type="InterPro" id="IPR036867">
    <property type="entry name" value="R3H_dom_sf"/>
</dbReference>
<dbReference type="SMART" id="SM00393">
    <property type="entry name" value="R3H"/>
    <property type="match status" value="1"/>
</dbReference>
<dbReference type="GeneID" id="43609937"/>
<evidence type="ECO:0000313" key="13">
    <source>
        <dbReference type="Proteomes" id="UP000011096"/>
    </source>
</evidence>
<dbReference type="PANTHER" id="PTHR14195">
    <property type="entry name" value="G PATCH DOMAIN CONTAINING PROTEIN 2"/>
    <property type="match status" value="1"/>
</dbReference>
<evidence type="ECO:0000256" key="4">
    <source>
        <dbReference type="ARBA" id="ARBA00018964"/>
    </source>
</evidence>
<dbReference type="GO" id="GO:0005634">
    <property type="term" value="C:nucleus"/>
    <property type="evidence" value="ECO:0007669"/>
    <property type="project" value="UniProtKB-SubCell"/>
</dbReference>
<keyword evidence="5" id="KW-0963">Cytoplasm</keyword>
<dbReference type="OrthoDB" id="21470at2759"/>
<evidence type="ECO:0000256" key="3">
    <source>
        <dbReference type="ARBA" id="ARBA00010306"/>
    </source>
</evidence>
<dbReference type="EMBL" id="ANPB02000008">
    <property type="protein sequence ID" value="KAF4477737.1"/>
    <property type="molecule type" value="Genomic_DNA"/>
</dbReference>
<feature type="region of interest" description="Disordered" evidence="9">
    <location>
        <begin position="204"/>
        <end position="228"/>
    </location>
</feature>
<evidence type="ECO:0000256" key="5">
    <source>
        <dbReference type="ARBA" id="ARBA00022490"/>
    </source>
</evidence>
<evidence type="ECO:0000313" key="12">
    <source>
        <dbReference type="EMBL" id="KAF4477737.1"/>
    </source>
</evidence>
<dbReference type="GO" id="GO:0008380">
    <property type="term" value="P:RNA splicing"/>
    <property type="evidence" value="ECO:0007669"/>
    <property type="project" value="UniProtKB-KW"/>
</dbReference>
<evidence type="ECO:0000256" key="2">
    <source>
        <dbReference type="ARBA" id="ARBA00004496"/>
    </source>
</evidence>
<dbReference type="GO" id="GO:0003676">
    <property type="term" value="F:nucleic acid binding"/>
    <property type="evidence" value="ECO:0007669"/>
    <property type="project" value="UniProtKB-UniRule"/>
</dbReference>
<dbReference type="Pfam" id="PF01424">
    <property type="entry name" value="R3H"/>
    <property type="match status" value="1"/>
</dbReference>
<keyword evidence="13" id="KW-1185">Reference proteome</keyword>
<organism evidence="12 13">
    <name type="scientific">Colletotrichum fructicola (strain Nara gc5)</name>
    <name type="common">Anthracnose fungus</name>
    <name type="synonym">Colletotrichum gloeosporioides (strain Nara gc5)</name>
    <dbReference type="NCBI Taxonomy" id="1213859"/>
    <lineage>
        <taxon>Eukaryota</taxon>
        <taxon>Fungi</taxon>
        <taxon>Dikarya</taxon>
        <taxon>Ascomycota</taxon>
        <taxon>Pezizomycotina</taxon>
        <taxon>Sordariomycetes</taxon>
        <taxon>Hypocreomycetidae</taxon>
        <taxon>Glomerellales</taxon>
        <taxon>Glomerellaceae</taxon>
        <taxon>Colletotrichum</taxon>
        <taxon>Colletotrichum gloeosporioides species complex</taxon>
    </lineage>
</organism>
<gene>
    <name evidence="12" type="primary">SQS1</name>
    <name evidence="12" type="ORF">CGGC5_v013844</name>
</gene>
<dbReference type="InterPro" id="IPR051189">
    <property type="entry name" value="Splicing_assoc_domain"/>
</dbReference>
<name>A0A7J6IPB5_COLFN</name>
<dbReference type="GO" id="GO:0005737">
    <property type="term" value="C:cytoplasm"/>
    <property type="evidence" value="ECO:0007669"/>
    <property type="project" value="UniProtKB-SubCell"/>
</dbReference>
<evidence type="ECO:0000256" key="8">
    <source>
        <dbReference type="ARBA" id="ARBA00023242"/>
    </source>
</evidence>
<feature type="region of interest" description="Disordered" evidence="9">
    <location>
        <begin position="328"/>
        <end position="354"/>
    </location>
</feature>
<reference evidence="12 13" key="1">
    <citation type="submission" date="2012-08" db="EMBL/GenBank/DDBJ databases">
        <authorList>
            <person name="Gan P.H.P."/>
            <person name="Ikeda K."/>
            <person name="Irieda H."/>
            <person name="Narusaka M."/>
            <person name="O'Connell R.J."/>
            <person name="Narusaka Y."/>
            <person name="Takano Y."/>
            <person name="Kubo Y."/>
            <person name="Shirasu K."/>
        </authorList>
    </citation>
    <scope>NUCLEOTIDE SEQUENCE [LARGE SCALE GENOMIC DNA]</scope>
    <source>
        <strain evidence="12 13">Nara gc5</strain>
    </source>
</reference>
<sequence>MLWWRLGDTRLMDDYGAPRWSSFDRLNVPHFNPPAPVLSISGSNPCVVTFIQALFFVLRQSPPPPTIPIDGRKFGFPSFGKGRLSFPEALSRGFFHGNFLNHKQSHNFPYQQWFTPTDRYPASVNAASTGFTLQDEARSTAHRSSPWSADTRLRHQPVKFVSNGSIEPLKQLEQEILHKAEAAQLENKAHDKLILQSRDNATQLHETKGTSPGIDNETSMATSTDEMDPDATALPDLKIDLAPKPPEQASESLPYFLDVTGDRDLQHNVAVGFEFRCASPAASDSSEEVILFKGRNKAAPEASGGTEKPFNLHGICTEIKAMEQTVLPSNSDTEGSADDSFSLERKQPRGARAAKRLADEELIADYIANMREHGDGEGLLPANAYSRRDLGGSLSEFESIDGSLDTLAAQQANSLSDDSSEAQIATDADGLNDDRIADHAPKDHQAGKGKVVCGNNAVRDSLHTDLPSLGSFDASHGEEAILPSEISDQEDDEDDLFRSAADRFAGEIDGFDFMDWDRPALKRKKGKGAKNRIPVFDISDSELEEKMLAAWKNDRAKKAERKRERQALRAQGLLGKNVNPEDLRVKYPHGMGLDQIADELRTFLLGTNTILTLPPMDNHARKVIHELASKFNIKSKSTGSGDQRRPMLHRTLRTAKFAEEVFDAAIARVGRKYFPRNDTTLRAAVQKQSARRGGGGGHAGVIYRDGEVVGGSAPELGQENKGRAMLEKMGWSSGTALGALNNKGILQPVAHIVKRSKAGLG</sequence>
<feature type="domain" description="R3H" evidence="11">
    <location>
        <begin position="590"/>
        <end position="652"/>
    </location>
</feature>
<evidence type="ECO:0000256" key="6">
    <source>
        <dbReference type="ARBA" id="ARBA00022664"/>
    </source>
</evidence>
<comment type="subcellular location">
    <subcellularLocation>
        <location evidence="2">Cytoplasm</location>
    </subcellularLocation>
    <subcellularLocation>
        <location evidence="1">Nucleus</location>
    </subcellularLocation>
</comment>
<comment type="similarity">
    <text evidence="3">Belongs to the SQS1 family.</text>
</comment>
<feature type="domain" description="G-patch" evidence="10">
    <location>
        <begin position="718"/>
        <end position="761"/>
    </location>
</feature>
<evidence type="ECO:0000259" key="10">
    <source>
        <dbReference type="PROSITE" id="PS50174"/>
    </source>
</evidence>
<dbReference type="Gene3D" id="3.30.1370.50">
    <property type="entry name" value="R3H-like domain"/>
    <property type="match status" value="1"/>
</dbReference>
<dbReference type="InterPro" id="IPR000467">
    <property type="entry name" value="G_patch_dom"/>
</dbReference>
<evidence type="ECO:0000256" key="7">
    <source>
        <dbReference type="ARBA" id="ARBA00023187"/>
    </source>
</evidence>
<dbReference type="GO" id="GO:0006397">
    <property type="term" value="P:mRNA processing"/>
    <property type="evidence" value="ECO:0007669"/>
    <property type="project" value="UniProtKB-KW"/>
</dbReference>
<comment type="caution">
    <text evidence="12">The sequence shown here is derived from an EMBL/GenBank/DDBJ whole genome shotgun (WGS) entry which is preliminary data.</text>
</comment>
<evidence type="ECO:0000256" key="9">
    <source>
        <dbReference type="SAM" id="MobiDB-lite"/>
    </source>
</evidence>
<proteinExistence type="inferred from homology"/>